<dbReference type="CDD" id="cd01038">
    <property type="entry name" value="Endonuclease_DUF559"/>
    <property type="match status" value="1"/>
</dbReference>
<dbReference type="Gene3D" id="3.40.960.10">
    <property type="entry name" value="VSR Endonuclease"/>
    <property type="match status" value="1"/>
</dbReference>
<dbReference type="EMBL" id="JBHSKT010000002">
    <property type="protein sequence ID" value="MFC5269967.1"/>
    <property type="molecule type" value="Genomic_DNA"/>
</dbReference>
<keyword evidence="2" id="KW-0255">Endonuclease</keyword>
<dbReference type="InterPro" id="IPR011335">
    <property type="entry name" value="Restrct_endonuc-II-like"/>
</dbReference>
<dbReference type="GO" id="GO:0004519">
    <property type="term" value="F:endonuclease activity"/>
    <property type="evidence" value="ECO:0007669"/>
    <property type="project" value="UniProtKB-KW"/>
</dbReference>
<dbReference type="RefSeq" id="WP_378016342.1">
    <property type="nucleotide sequence ID" value="NZ_JBHSKT010000002.1"/>
</dbReference>
<evidence type="ECO:0000313" key="3">
    <source>
        <dbReference type="Proteomes" id="UP001596161"/>
    </source>
</evidence>
<proteinExistence type="predicted"/>
<evidence type="ECO:0000259" key="1">
    <source>
        <dbReference type="Pfam" id="PF04480"/>
    </source>
</evidence>
<dbReference type="InterPro" id="IPR007569">
    <property type="entry name" value="DUF559"/>
</dbReference>
<keyword evidence="3" id="KW-1185">Reference proteome</keyword>
<comment type="caution">
    <text evidence="2">The sequence shown here is derived from an EMBL/GenBank/DDBJ whole genome shotgun (WGS) entry which is preliminary data.</text>
</comment>
<name>A0ABW0E6G3_9BACT</name>
<evidence type="ECO:0000313" key="2">
    <source>
        <dbReference type="EMBL" id="MFC5269967.1"/>
    </source>
</evidence>
<keyword evidence="2" id="KW-0378">Hydrolase</keyword>
<dbReference type="Pfam" id="PF04480">
    <property type="entry name" value="DUF559"/>
    <property type="match status" value="1"/>
</dbReference>
<dbReference type="PANTHER" id="PTHR38590:SF1">
    <property type="entry name" value="BLL0828 PROTEIN"/>
    <property type="match status" value="1"/>
</dbReference>
<dbReference type="InterPro" id="IPR047216">
    <property type="entry name" value="Endonuclease_DUF559_bact"/>
</dbReference>
<dbReference type="PANTHER" id="PTHR38590">
    <property type="entry name" value="BLL0828 PROTEIN"/>
    <property type="match status" value="1"/>
</dbReference>
<dbReference type="SUPFAM" id="SSF52980">
    <property type="entry name" value="Restriction endonuclease-like"/>
    <property type="match status" value="1"/>
</dbReference>
<sequence length="142" mass="17018">MKNPIIPYRKDLRAKARELRNNSTLSEILLWNEIKNRQMDGVQFHRQVPMLDFIVDFYSHELKIAIEIDGKSHDDKMEYDDLRQKQLEAYGVIFMRFDDMDVKRNLRWVLDEIWEQVLVLKKHFSDEQAKHPSNSPQGESSQ</sequence>
<accession>A0ABW0E6G3</accession>
<organism evidence="2 3">
    <name type="scientific">Adhaeribacter terreus</name>
    <dbReference type="NCBI Taxonomy" id="529703"/>
    <lineage>
        <taxon>Bacteria</taxon>
        <taxon>Pseudomonadati</taxon>
        <taxon>Bacteroidota</taxon>
        <taxon>Cytophagia</taxon>
        <taxon>Cytophagales</taxon>
        <taxon>Hymenobacteraceae</taxon>
        <taxon>Adhaeribacter</taxon>
    </lineage>
</organism>
<protein>
    <submittedName>
        <fullName evidence="2">Endonuclease domain-containing protein</fullName>
    </submittedName>
</protein>
<feature type="domain" description="DUF559" evidence="1">
    <location>
        <begin position="11"/>
        <end position="116"/>
    </location>
</feature>
<dbReference type="Proteomes" id="UP001596161">
    <property type="component" value="Unassembled WGS sequence"/>
</dbReference>
<reference evidence="3" key="1">
    <citation type="journal article" date="2019" name="Int. J. Syst. Evol. Microbiol.">
        <title>The Global Catalogue of Microorganisms (GCM) 10K type strain sequencing project: providing services to taxonomists for standard genome sequencing and annotation.</title>
        <authorList>
            <consortium name="The Broad Institute Genomics Platform"/>
            <consortium name="The Broad Institute Genome Sequencing Center for Infectious Disease"/>
            <person name="Wu L."/>
            <person name="Ma J."/>
        </authorList>
    </citation>
    <scope>NUCLEOTIDE SEQUENCE [LARGE SCALE GENOMIC DNA]</scope>
    <source>
        <strain evidence="3">KACC 12602</strain>
    </source>
</reference>
<keyword evidence="2" id="KW-0540">Nuclease</keyword>
<gene>
    <name evidence="2" type="ORF">ACFPIB_05050</name>
</gene>